<dbReference type="PANTHER" id="PTHR30348:SF4">
    <property type="entry name" value="DUF72 DOMAIN-CONTAINING PROTEIN"/>
    <property type="match status" value="1"/>
</dbReference>
<organism evidence="1 2">
    <name type="scientific">Mycetocola miduiensis</name>
    <dbReference type="NCBI Taxonomy" id="995034"/>
    <lineage>
        <taxon>Bacteria</taxon>
        <taxon>Bacillati</taxon>
        <taxon>Actinomycetota</taxon>
        <taxon>Actinomycetes</taxon>
        <taxon>Micrococcales</taxon>
        <taxon>Microbacteriaceae</taxon>
        <taxon>Mycetocola</taxon>
    </lineage>
</organism>
<sequence>MGSISIGTSGWSYNHWEHVLYPEGLARWHRLAHYVDRFDTVELNASFYRWPKDASFASWRRRLPPGFRLSVKAPRGLTHGKKLYDPDAWIDRVARGWHELGDKRAVLLVQLPPGMVRDDARLDYFLRRLPDWIPVAVEFRHPSWHDDAVFRLLEAHGAAYCVMSGANLPCILRVTSSIAYVRMHGPDHDHLYGGSYSDDDLRWWADRIREWRNSGTDVYVYFNNDGNGNAVRNAETLRALVG</sequence>
<evidence type="ECO:0000313" key="2">
    <source>
        <dbReference type="Proteomes" id="UP000198867"/>
    </source>
</evidence>
<keyword evidence="2" id="KW-1185">Reference proteome</keyword>
<dbReference type="STRING" id="995034.SAMN05216219_0584"/>
<evidence type="ECO:0000313" key="1">
    <source>
        <dbReference type="EMBL" id="SFN42657.1"/>
    </source>
</evidence>
<gene>
    <name evidence="1" type="ORF">SAMN05216219_0584</name>
</gene>
<dbReference type="InterPro" id="IPR002763">
    <property type="entry name" value="DUF72"/>
</dbReference>
<dbReference type="Pfam" id="PF01904">
    <property type="entry name" value="DUF72"/>
    <property type="match status" value="1"/>
</dbReference>
<dbReference type="Gene3D" id="3.20.20.410">
    <property type="entry name" value="Protein of unknown function UPF0759"/>
    <property type="match status" value="1"/>
</dbReference>
<accession>A0A1I4YXH1</accession>
<dbReference type="PANTHER" id="PTHR30348">
    <property type="entry name" value="UNCHARACTERIZED PROTEIN YECE"/>
    <property type="match status" value="1"/>
</dbReference>
<proteinExistence type="predicted"/>
<dbReference type="EMBL" id="FOVM01000001">
    <property type="protein sequence ID" value="SFN42657.1"/>
    <property type="molecule type" value="Genomic_DNA"/>
</dbReference>
<name>A0A1I4YXH1_9MICO</name>
<dbReference type="RefSeq" id="WP_090708615.1">
    <property type="nucleotide sequence ID" value="NZ_FOVM01000001.1"/>
</dbReference>
<dbReference type="Proteomes" id="UP000198867">
    <property type="component" value="Unassembled WGS sequence"/>
</dbReference>
<dbReference type="OrthoDB" id="9780310at2"/>
<reference evidence="2" key="1">
    <citation type="submission" date="2016-10" db="EMBL/GenBank/DDBJ databases">
        <authorList>
            <person name="Varghese N."/>
            <person name="Submissions S."/>
        </authorList>
    </citation>
    <scope>NUCLEOTIDE SEQUENCE [LARGE SCALE GENOMIC DNA]</scope>
    <source>
        <strain evidence="2">CGMCC 1.11101</strain>
    </source>
</reference>
<dbReference type="SUPFAM" id="SSF117396">
    <property type="entry name" value="TM1631-like"/>
    <property type="match status" value="1"/>
</dbReference>
<dbReference type="InterPro" id="IPR036520">
    <property type="entry name" value="UPF0759_sf"/>
</dbReference>
<dbReference type="AlphaFoldDB" id="A0A1I4YXH1"/>
<protein>
    <submittedName>
        <fullName evidence="1">Uncharacterized conserved protein YecE, DUF72 family</fullName>
    </submittedName>
</protein>